<dbReference type="Proteomes" id="UP000478052">
    <property type="component" value="Unassembled WGS sequence"/>
</dbReference>
<evidence type="ECO:0000313" key="3">
    <source>
        <dbReference type="EMBL" id="KAF0690958.1"/>
    </source>
</evidence>
<feature type="non-terminal residue" evidence="3">
    <location>
        <position position="511"/>
    </location>
</feature>
<evidence type="ECO:0000256" key="1">
    <source>
        <dbReference type="SAM" id="MobiDB-lite"/>
    </source>
</evidence>
<dbReference type="PANTHER" id="PTHR46599">
    <property type="entry name" value="PIGGYBAC TRANSPOSABLE ELEMENT-DERIVED PROTEIN 4"/>
    <property type="match status" value="1"/>
</dbReference>
<reference evidence="3 4" key="1">
    <citation type="submission" date="2019-08" db="EMBL/GenBank/DDBJ databases">
        <title>Whole genome of Aphis craccivora.</title>
        <authorList>
            <person name="Voronova N.V."/>
            <person name="Shulinski R.S."/>
            <person name="Bandarenka Y.V."/>
            <person name="Zhorov D.G."/>
            <person name="Warner D."/>
        </authorList>
    </citation>
    <scope>NUCLEOTIDE SEQUENCE [LARGE SCALE GENOMIC DNA]</scope>
    <source>
        <strain evidence="3">180601</strain>
        <tissue evidence="3">Whole Body</tissue>
    </source>
</reference>
<accession>A0A6G0VJ83</accession>
<evidence type="ECO:0000313" key="4">
    <source>
        <dbReference type="Proteomes" id="UP000478052"/>
    </source>
</evidence>
<protein>
    <recommendedName>
        <fullName evidence="2">PiggyBac transposable element-derived protein domain-containing protein</fullName>
    </recommendedName>
</protein>
<dbReference type="EMBL" id="VUJU01016098">
    <property type="protein sequence ID" value="KAF0690958.1"/>
    <property type="molecule type" value="Genomic_DNA"/>
</dbReference>
<dbReference type="InterPro" id="IPR029526">
    <property type="entry name" value="PGBD"/>
</dbReference>
<gene>
    <name evidence="3" type="ORF">FWK35_00038029</name>
</gene>
<dbReference type="PANTHER" id="PTHR46599:SF3">
    <property type="entry name" value="PIGGYBAC TRANSPOSABLE ELEMENT-DERIVED PROTEIN 4"/>
    <property type="match status" value="1"/>
</dbReference>
<dbReference type="AlphaFoldDB" id="A0A6G0VJ83"/>
<dbReference type="OrthoDB" id="6600797at2759"/>
<evidence type="ECO:0000259" key="2">
    <source>
        <dbReference type="Pfam" id="PF13843"/>
    </source>
</evidence>
<feature type="domain" description="PiggyBac transposable element-derived protein" evidence="2">
    <location>
        <begin position="39"/>
        <end position="398"/>
    </location>
</feature>
<organism evidence="3 4">
    <name type="scientific">Aphis craccivora</name>
    <name type="common">Cowpea aphid</name>
    <dbReference type="NCBI Taxonomy" id="307492"/>
    <lineage>
        <taxon>Eukaryota</taxon>
        <taxon>Metazoa</taxon>
        <taxon>Ecdysozoa</taxon>
        <taxon>Arthropoda</taxon>
        <taxon>Hexapoda</taxon>
        <taxon>Insecta</taxon>
        <taxon>Pterygota</taxon>
        <taxon>Neoptera</taxon>
        <taxon>Paraneoptera</taxon>
        <taxon>Hemiptera</taxon>
        <taxon>Sternorrhyncha</taxon>
        <taxon>Aphidomorpha</taxon>
        <taxon>Aphidoidea</taxon>
        <taxon>Aphididae</taxon>
        <taxon>Aphidini</taxon>
        <taxon>Aphis</taxon>
        <taxon>Aphis</taxon>
    </lineage>
</organism>
<proteinExistence type="predicted"/>
<comment type="caution">
    <text evidence="3">The sequence shown here is derived from an EMBL/GenBank/DDBJ whole genome shotgun (WGS) entry which is preliminary data.</text>
</comment>
<feature type="region of interest" description="Disordered" evidence="1">
    <location>
        <begin position="431"/>
        <end position="475"/>
    </location>
</feature>
<dbReference type="Pfam" id="PF13843">
    <property type="entry name" value="DDE_Tnp_1_7"/>
    <property type="match status" value="1"/>
</dbReference>
<feature type="non-terminal residue" evidence="3">
    <location>
        <position position="1"/>
    </location>
</feature>
<name>A0A6G0VJ83_APHCR</name>
<keyword evidence="4" id="KW-1185">Reference proteome</keyword>
<sequence length="511" mass="59901">EFEFIPPNWSKNITPITPLPDFESSVGPSDSVDTFQCHTPYTIFNYLFSDEIMNMLVEQTNLYSFQRSQKTGKPYTQTNIQELKTFFGINLLMGIKRMPSYRDYWSSHPDLHDSYISSLMTVNRFGWLLSSLHINNNVMMPKRGETGYDKLYKVRPFLTKIKRNFQKYYNPHRIVAVDESMIKFKGRSTLKQYMPNKPIKRGYKVWSLVDQKGYLWNFDMYVGKVGDAVQIDLGGSVVKNLSLPIQNKNHCLYMDNFFTSVPLLNYLKTKKIHACGTIKALRKYSPKMKPDSTLKIGDYDWEMSDQNDVSIIKWKDKRIVNLLSNFHDPKNVTHVKRKAKDGTVSMIPCPIVLQDYNSNMNCVDKFDQNKKTYQIDRKSQKWWHRIFFFFFDATIVNARILYNEITNENMSMKEFRRNVSRDLVAKTLVEKRRSSTDSPVTPKHLKKGSPAVPKEVRLEQSAHQPQRSTRRRCNNCSSKKKEIRTDWTCSICEVPLCLGKNRNCFAEYHNI</sequence>